<sequence>MANGHEDRQLPRLPACQSCYTKKAKVCLTVSLNGSEPVSRE</sequence>
<reference evidence="1 2" key="1">
    <citation type="journal article" date="2016" name="DNA Res.">
        <title>Genome sequence of Aspergillus luchuensis NBRC 4314.</title>
        <authorList>
            <person name="Yamada O."/>
            <person name="Machida M."/>
            <person name="Hosoyama A."/>
            <person name="Goto M."/>
            <person name="Takahashi T."/>
            <person name="Futagami T."/>
            <person name="Yamagata Y."/>
            <person name="Takeuchi M."/>
            <person name="Kobayashi T."/>
            <person name="Koike H."/>
            <person name="Abe K."/>
            <person name="Asai K."/>
            <person name="Arita M."/>
            <person name="Fujita N."/>
            <person name="Fukuda K."/>
            <person name="Higa K."/>
            <person name="Horikawa H."/>
            <person name="Ishikawa T."/>
            <person name="Jinno K."/>
            <person name="Kato Y."/>
            <person name="Kirimura K."/>
            <person name="Mizutani O."/>
            <person name="Nakasone K."/>
            <person name="Sano M."/>
            <person name="Shiraishi Y."/>
            <person name="Tsukahara M."/>
            <person name="Gomi K."/>
        </authorList>
    </citation>
    <scope>NUCLEOTIDE SEQUENCE [LARGE SCALE GENOMIC DNA]</scope>
    <source>
        <strain evidence="1 2">RIB 2604</strain>
    </source>
</reference>
<proteinExistence type="predicted"/>
<gene>
    <name evidence="1" type="ORF">RIB2604_01805780</name>
</gene>
<organism evidence="1 2">
    <name type="scientific">Aspergillus kawachii</name>
    <name type="common">White koji mold</name>
    <name type="synonym">Aspergillus awamori var. kawachi</name>
    <dbReference type="NCBI Taxonomy" id="1069201"/>
    <lineage>
        <taxon>Eukaryota</taxon>
        <taxon>Fungi</taxon>
        <taxon>Dikarya</taxon>
        <taxon>Ascomycota</taxon>
        <taxon>Pezizomycotina</taxon>
        <taxon>Eurotiomycetes</taxon>
        <taxon>Eurotiomycetidae</taxon>
        <taxon>Eurotiales</taxon>
        <taxon>Aspergillaceae</taxon>
        <taxon>Aspergillus</taxon>
        <taxon>Aspergillus subgen. Circumdati</taxon>
    </lineage>
</organism>
<dbReference type="EMBL" id="BCWF01000018">
    <property type="protein sequence ID" value="GAT24748.1"/>
    <property type="molecule type" value="Genomic_DNA"/>
</dbReference>
<evidence type="ECO:0000313" key="1">
    <source>
        <dbReference type="EMBL" id="GAT24748.1"/>
    </source>
</evidence>
<evidence type="ECO:0000313" key="2">
    <source>
        <dbReference type="Proteomes" id="UP000075230"/>
    </source>
</evidence>
<dbReference type="AlphaFoldDB" id="A0A146FG34"/>
<comment type="caution">
    <text evidence="1">The sequence shown here is derived from an EMBL/GenBank/DDBJ whole genome shotgun (WGS) entry which is preliminary data.</text>
</comment>
<name>A0A146FG34_ASPKA</name>
<dbReference type="Proteomes" id="UP000075230">
    <property type="component" value="Unassembled WGS sequence"/>
</dbReference>
<reference evidence="2" key="2">
    <citation type="submission" date="2016-02" db="EMBL/GenBank/DDBJ databases">
        <title>Genome sequencing of Aspergillus luchuensis NBRC 4314.</title>
        <authorList>
            <person name="Yamada O."/>
        </authorList>
    </citation>
    <scope>NUCLEOTIDE SEQUENCE [LARGE SCALE GENOMIC DNA]</scope>
    <source>
        <strain evidence="2">RIB 2604</strain>
    </source>
</reference>
<protein>
    <submittedName>
        <fullName evidence="1">Choline transport protein</fullName>
    </submittedName>
</protein>
<accession>A0A146FG34</accession>